<reference evidence="1" key="1">
    <citation type="submission" date="2021-04" db="EMBL/GenBank/DDBJ databases">
        <title>Draft genome sequence of Xylanibacillus composti strain K13.</title>
        <authorList>
            <person name="Uke A."/>
            <person name="Chhe C."/>
            <person name="Baramee S."/>
            <person name="Kosugi A."/>
        </authorList>
    </citation>
    <scope>NUCLEOTIDE SEQUENCE</scope>
    <source>
        <strain evidence="1">K13</strain>
    </source>
</reference>
<organism evidence="1 2">
    <name type="scientific">Xylanibacillus composti</name>
    <dbReference type="NCBI Taxonomy" id="1572762"/>
    <lineage>
        <taxon>Bacteria</taxon>
        <taxon>Bacillati</taxon>
        <taxon>Bacillota</taxon>
        <taxon>Bacilli</taxon>
        <taxon>Bacillales</taxon>
        <taxon>Paenibacillaceae</taxon>
        <taxon>Xylanibacillus</taxon>
    </lineage>
</organism>
<protein>
    <submittedName>
        <fullName evidence="1">Uncharacterized protein</fullName>
    </submittedName>
</protein>
<proteinExistence type="predicted"/>
<dbReference type="EMBL" id="BOVK01000006">
    <property type="protein sequence ID" value="GIQ67748.1"/>
    <property type="molecule type" value="Genomic_DNA"/>
</dbReference>
<dbReference type="Gene3D" id="3.40.50.10320">
    <property type="entry name" value="LmbE-like"/>
    <property type="match status" value="1"/>
</dbReference>
<gene>
    <name evidence="1" type="ORF">XYCOK13_05720</name>
</gene>
<evidence type="ECO:0000313" key="2">
    <source>
        <dbReference type="Proteomes" id="UP000677918"/>
    </source>
</evidence>
<dbReference type="InterPro" id="IPR024078">
    <property type="entry name" value="LmbE-like_dom_sf"/>
</dbReference>
<sequence>MLEAARRGMRIVLLVATAGEASKSVKRLGVTPQEMASMRKKEMQECADLLGIGLASEGGCIVEASYPAPIH</sequence>
<dbReference type="SUPFAM" id="SSF102588">
    <property type="entry name" value="LmbE-like"/>
    <property type="match status" value="1"/>
</dbReference>
<comment type="caution">
    <text evidence="1">The sequence shown here is derived from an EMBL/GenBank/DDBJ whole genome shotgun (WGS) entry which is preliminary data.</text>
</comment>
<dbReference type="AlphaFoldDB" id="A0A8J4H2Y7"/>
<name>A0A8J4H2Y7_9BACL</name>
<evidence type="ECO:0000313" key="1">
    <source>
        <dbReference type="EMBL" id="GIQ67748.1"/>
    </source>
</evidence>
<accession>A0A8J4H2Y7</accession>
<dbReference type="Proteomes" id="UP000677918">
    <property type="component" value="Unassembled WGS sequence"/>
</dbReference>
<keyword evidence="2" id="KW-1185">Reference proteome</keyword>